<protein>
    <recommendedName>
        <fullName evidence="5">Transmembrane protein</fullName>
    </recommendedName>
</protein>
<organism evidence="3 4">
    <name type="scientific">Eimeria praecox</name>
    <dbReference type="NCBI Taxonomy" id="51316"/>
    <lineage>
        <taxon>Eukaryota</taxon>
        <taxon>Sar</taxon>
        <taxon>Alveolata</taxon>
        <taxon>Apicomplexa</taxon>
        <taxon>Conoidasida</taxon>
        <taxon>Coccidia</taxon>
        <taxon>Eucoccidiorida</taxon>
        <taxon>Eimeriorina</taxon>
        <taxon>Eimeriidae</taxon>
        <taxon>Eimeria</taxon>
    </lineage>
</organism>
<dbReference type="VEuPathDB" id="ToxoDB:EPH_0056100"/>
<keyword evidence="2" id="KW-1133">Transmembrane helix</keyword>
<dbReference type="AlphaFoldDB" id="U6GUD2"/>
<reference evidence="3" key="2">
    <citation type="submission" date="2013-10" db="EMBL/GenBank/DDBJ databases">
        <authorList>
            <person name="Aslett M."/>
        </authorList>
    </citation>
    <scope>NUCLEOTIDE SEQUENCE [LARGE SCALE GENOMIC DNA]</scope>
    <source>
        <strain evidence="3">Houghton</strain>
    </source>
</reference>
<accession>U6GUD2</accession>
<feature type="region of interest" description="Disordered" evidence="1">
    <location>
        <begin position="1"/>
        <end position="40"/>
    </location>
</feature>
<evidence type="ECO:0008006" key="5">
    <source>
        <dbReference type="Google" id="ProtNLM"/>
    </source>
</evidence>
<feature type="transmembrane region" description="Helical" evidence="2">
    <location>
        <begin position="290"/>
        <end position="309"/>
    </location>
</feature>
<dbReference type="Proteomes" id="UP000018201">
    <property type="component" value="Unassembled WGS sequence"/>
</dbReference>
<gene>
    <name evidence="3" type="ORF">EPH_0056100</name>
</gene>
<feature type="transmembrane region" description="Helical" evidence="2">
    <location>
        <begin position="266"/>
        <end position="283"/>
    </location>
</feature>
<feature type="compositionally biased region" description="Polar residues" evidence="1">
    <location>
        <begin position="158"/>
        <end position="172"/>
    </location>
</feature>
<proteinExistence type="predicted"/>
<keyword evidence="4" id="KW-1185">Reference proteome</keyword>
<evidence type="ECO:0000313" key="4">
    <source>
        <dbReference type="Proteomes" id="UP000018201"/>
    </source>
</evidence>
<evidence type="ECO:0000313" key="3">
    <source>
        <dbReference type="EMBL" id="CDI83157.1"/>
    </source>
</evidence>
<evidence type="ECO:0000256" key="1">
    <source>
        <dbReference type="SAM" id="MobiDB-lite"/>
    </source>
</evidence>
<keyword evidence="2" id="KW-0472">Membrane</keyword>
<dbReference type="EMBL" id="HG692557">
    <property type="protein sequence ID" value="CDI83157.1"/>
    <property type="molecule type" value="Genomic_DNA"/>
</dbReference>
<keyword evidence="2" id="KW-0812">Transmembrane</keyword>
<feature type="region of interest" description="Disordered" evidence="1">
    <location>
        <begin position="370"/>
        <end position="426"/>
    </location>
</feature>
<reference evidence="3" key="1">
    <citation type="submission" date="2013-10" db="EMBL/GenBank/DDBJ databases">
        <title>Genomic analysis of the causative agents of coccidiosis in chickens.</title>
        <authorList>
            <person name="Reid A.J."/>
            <person name="Blake D."/>
            <person name="Billington K."/>
            <person name="Browne H."/>
            <person name="Dunn M."/>
            <person name="Hung S."/>
            <person name="Kawahara F."/>
            <person name="Miranda-Saavedra D."/>
            <person name="Mourier T."/>
            <person name="Nagra H."/>
            <person name="Otto T.D."/>
            <person name="Rawlings N."/>
            <person name="Sanchez A."/>
            <person name="Sanders M."/>
            <person name="Subramaniam C."/>
            <person name="Tay Y."/>
            <person name="Dear P."/>
            <person name="Doerig C."/>
            <person name="Gruber A."/>
            <person name="Parkinson J."/>
            <person name="Shirley M."/>
            <person name="Wan K.L."/>
            <person name="Berriman M."/>
            <person name="Tomley F."/>
            <person name="Pain A."/>
        </authorList>
    </citation>
    <scope>NUCLEOTIDE SEQUENCE [LARGE SCALE GENOMIC DNA]</scope>
    <source>
        <strain evidence="3">Houghton</strain>
    </source>
</reference>
<name>U6GUD2_9EIME</name>
<feature type="transmembrane region" description="Helical" evidence="2">
    <location>
        <begin position="329"/>
        <end position="350"/>
    </location>
</feature>
<evidence type="ECO:0000256" key="2">
    <source>
        <dbReference type="SAM" id="Phobius"/>
    </source>
</evidence>
<feature type="compositionally biased region" description="Polar residues" evidence="1">
    <location>
        <begin position="381"/>
        <end position="405"/>
    </location>
</feature>
<feature type="compositionally biased region" description="Basic and acidic residues" evidence="1">
    <location>
        <begin position="132"/>
        <end position="151"/>
    </location>
</feature>
<feature type="region of interest" description="Disordered" evidence="1">
    <location>
        <begin position="82"/>
        <end position="175"/>
    </location>
</feature>
<dbReference type="OrthoDB" id="330758at2759"/>
<sequence>MGTRCQPPVTTEPHANHHQHLGLSLGGGDIGHPYSSSFDEDTDEEIFDRPLQQYDAFVCDPPTLQSRPALAEAGPRVYYASPLGESNHRGNLNGVSSLHGATREGSHLTASNSNRHSEVPTTHHAKGLLGLHSERRGGDDDKVKYSLEETNRGGGDVSVSQQQRETQDSTAAGGSPFVAVDMRGAEKKRLNFGHFANSECAEDTRFDDRGRGKQKWSKMYNENRNEAEQIAEEAFSKVKFWREVFSALTGMHGVYVLANFAFDNPAGGICSLFCFLCSAFAQVDRRAPSYFLTALLSFCFGIVVAVSLGTPVRGFEAFSTNLLLRRISITQACLLLLATPVAILVALRIIELHSFLREPGVLIPLDYPEETTEREQTKTQDASSNASEQHTNNDPNNRRQVTACGSQEEDAASKRRPSFESNQANT</sequence>